<reference evidence="1 2" key="1">
    <citation type="journal article" date="2019" name="Nat. Ecol. Evol.">
        <title>Megaphylogeny resolves global patterns of mushroom evolution.</title>
        <authorList>
            <person name="Varga T."/>
            <person name="Krizsan K."/>
            <person name="Foldi C."/>
            <person name="Dima B."/>
            <person name="Sanchez-Garcia M."/>
            <person name="Sanchez-Ramirez S."/>
            <person name="Szollosi G.J."/>
            <person name="Szarkandi J.G."/>
            <person name="Papp V."/>
            <person name="Albert L."/>
            <person name="Andreopoulos W."/>
            <person name="Angelini C."/>
            <person name="Antonin V."/>
            <person name="Barry K.W."/>
            <person name="Bougher N.L."/>
            <person name="Buchanan P."/>
            <person name="Buyck B."/>
            <person name="Bense V."/>
            <person name="Catcheside P."/>
            <person name="Chovatia M."/>
            <person name="Cooper J."/>
            <person name="Damon W."/>
            <person name="Desjardin D."/>
            <person name="Finy P."/>
            <person name="Geml J."/>
            <person name="Haridas S."/>
            <person name="Hughes K."/>
            <person name="Justo A."/>
            <person name="Karasinski D."/>
            <person name="Kautmanova I."/>
            <person name="Kiss B."/>
            <person name="Kocsube S."/>
            <person name="Kotiranta H."/>
            <person name="LaButti K.M."/>
            <person name="Lechner B.E."/>
            <person name="Liimatainen K."/>
            <person name="Lipzen A."/>
            <person name="Lukacs Z."/>
            <person name="Mihaltcheva S."/>
            <person name="Morgado L.N."/>
            <person name="Niskanen T."/>
            <person name="Noordeloos M.E."/>
            <person name="Ohm R.A."/>
            <person name="Ortiz-Santana B."/>
            <person name="Ovrebo C."/>
            <person name="Racz N."/>
            <person name="Riley R."/>
            <person name="Savchenko A."/>
            <person name="Shiryaev A."/>
            <person name="Soop K."/>
            <person name="Spirin V."/>
            <person name="Szebenyi C."/>
            <person name="Tomsovsky M."/>
            <person name="Tulloss R.E."/>
            <person name="Uehling J."/>
            <person name="Grigoriev I.V."/>
            <person name="Vagvolgyi C."/>
            <person name="Papp T."/>
            <person name="Martin F.M."/>
            <person name="Miettinen O."/>
            <person name="Hibbett D.S."/>
            <person name="Nagy L.G."/>
        </authorList>
    </citation>
    <scope>NUCLEOTIDE SEQUENCE [LARGE SCALE GENOMIC DNA]</scope>
    <source>
        <strain evidence="1 2">NL-1719</strain>
    </source>
</reference>
<evidence type="ECO:0000313" key="2">
    <source>
        <dbReference type="Proteomes" id="UP000308600"/>
    </source>
</evidence>
<name>A0ACD3AM26_9AGAR</name>
<dbReference type="Proteomes" id="UP000308600">
    <property type="component" value="Unassembled WGS sequence"/>
</dbReference>
<dbReference type="EMBL" id="ML208389">
    <property type="protein sequence ID" value="TFK66968.1"/>
    <property type="molecule type" value="Genomic_DNA"/>
</dbReference>
<keyword evidence="2" id="KW-1185">Reference proteome</keyword>
<protein>
    <submittedName>
        <fullName evidence="1">Uncharacterized protein</fullName>
    </submittedName>
</protein>
<organism evidence="1 2">
    <name type="scientific">Pluteus cervinus</name>
    <dbReference type="NCBI Taxonomy" id="181527"/>
    <lineage>
        <taxon>Eukaryota</taxon>
        <taxon>Fungi</taxon>
        <taxon>Dikarya</taxon>
        <taxon>Basidiomycota</taxon>
        <taxon>Agaricomycotina</taxon>
        <taxon>Agaricomycetes</taxon>
        <taxon>Agaricomycetidae</taxon>
        <taxon>Agaricales</taxon>
        <taxon>Pluteineae</taxon>
        <taxon>Pluteaceae</taxon>
        <taxon>Pluteus</taxon>
    </lineage>
</organism>
<proteinExistence type="predicted"/>
<gene>
    <name evidence="1" type="ORF">BDN72DRAFT_843595</name>
</gene>
<evidence type="ECO:0000313" key="1">
    <source>
        <dbReference type="EMBL" id="TFK66968.1"/>
    </source>
</evidence>
<accession>A0ACD3AM26</accession>
<sequence length="432" mass="49806">MLTSTSPFPLEIFEDIIHQADPDNPETRSLLITLSLVCSSFQEICQKRLFHTLKICLSLSTTTLSESRLPLLRSILQKNPRLSTYVRHLRLFDSRRSYFSRVEWMEELVSVLTELASPSLQLHRVSFGNLSSNQLVWTDLSPLLRTAILNILANPHIKQLGLWRVRVPTWFLGVVTQSIQHLHIFRPNFVRYGDGYEEFPSGQPQNHLQPKRFSLILDRLTVHSDVDTIGNDIALDLSQVTFLEVGIYGNTLSNFNVARLFVLPRITELSLICGYMQSDHPWTDIEPFDLSQLGSLTSLSLECPYPLCFDEAVYRRLKDIISSLPSPHPTLRTIEIKFKFWLTEYSTRIWSDFSELSEVLLTRSDDPRGVLDLVKISLGLSLELQAPPMSAEMQRTHLEKVREEALEKIAWKGEEKVLWFSVFMTEFQESLR</sequence>